<dbReference type="AlphaFoldDB" id="A0A6M3ZS93"/>
<dbReference type="InterPro" id="IPR036380">
    <property type="entry name" value="Isochorismatase-like_sf"/>
</dbReference>
<evidence type="ECO:0000256" key="1">
    <source>
        <dbReference type="ARBA" id="ARBA00022801"/>
    </source>
</evidence>
<dbReference type="Gene3D" id="3.40.50.850">
    <property type="entry name" value="Isochorismatase-like"/>
    <property type="match status" value="1"/>
</dbReference>
<dbReference type="GO" id="GO:0016787">
    <property type="term" value="F:hydrolase activity"/>
    <property type="evidence" value="ECO:0007669"/>
    <property type="project" value="UniProtKB-KW"/>
</dbReference>
<dbReference type="Pfam" id="PF00857">
    <property type="entry name" value="Isochorismatase"/>
    <property type="match status" value="1"/>
</dbReference>
<evidence type="ECO:0000259" key="2">
    <source>
        <dbReference type="Pfam" id="PF00857"/>
    </source>
</evidence>
<dbReference type="InterPro" id="IPR000868">
    <property type="entry name" value="Isochorismatase-like_dom"/>
</dbReference>
<keyword evidence="1" id="KW-0378">Hydrolase</keyword>
<gene>
    <name evidence="3" type="ORF">C798_13135</name>
</gene>
<proteinExistence type="predicted"/>
<reference evidence="3 4" key="1">
    <citation type="journal article" date="2012" name="J. Bacteriol.">
        <title>Genome sequence of the pathogenic Herbaspirillum seropedicae strain Os34, isolated from rice roots.</title>
        <authorList>
            <person name="Ye W."/>
            <person name="Ye S."/>
            <person name="Liu J."/>
            <person name="Chang S."/>
            <person name="Chen M."/>
            <person name="Zhu B."/>
            <person name="Guo L."/>
            <person name="An Q."/>
        </authorList>
    </citation>
    <scope>NUCLEOTIDE SEQUENCE [LARGE SCALE GENOMIC DNA]</scope>
    <source>
        <strain evidence="3 4">Os34</strain>
    </source>
</reference>
<dbReference type="PANTHER" id="PTHR43540">
    <property type="entry name" value="PEROXYUREIDOACRYLATE/UREIDOACRYLATE AMIDOHYDROLASE-RELATED"/>
    <property type="match status" value="1"/>
</dbReference>
<dbReference type="Proteomes" id="UP000501648">
    <property type="component" value="Chromosome"/>
</dbReference>
<protein>
    <recommendedName>
        <fullName evidence="2">Isochorismatase-like domain-containing protein</fullName>
    </recommendedName>
</protein>
<dbReference type="SUPFAM" id="SSF52499">
    <property type="entry name" value="Isochorismatase-like hydrolases"/>
    <property type="match status" value="1"/>
</dbReference>
<dbReference type="EMBL" id="CP008956">
    <property type="protein sequence ID" value="QJQ01143.1"/>
    <property type="molecule type" value="Genomic_DNA"/>
</dbReference>
<sequence>MKALVVIDVQREYITPGRGFHIAGIDHSLKNAKRMLDHARAQGWPIMHVQHLQDGELFNRTSEFSHFVEGFHQLEGEDVAAKSKFSAFSSPAFAKFAQDHADDEFLVIGYGTTMCCLSTIIEGFHRGHQFTLVEDACAARAAQAFSEKSMHEHAVAILSTFARISRTDDEISPPVAVA</sequence>
<organism evidence="3 4">
    <name type="scientific">Herbaspirillum rubrisubalbicans Os34</name>
    <dbReference type="NCBI Taxonomy" id="1235827"/>
    <lineage>
        <taxon>Bacteria</taxon>
        <taxon>Pseudomonadati</taxon>
        <taxon>Pseudomonadota</taxon>
        <taxon>Betaproteobacteria</taxon>
        <taxon>Burkholderiales</taxon>
        <taxon>Oxalobacteraceae</taxon>
        <taxon>Herbaspirillum</taxon>
    </lineage>
</organism>
<name>A0A6M3ZS93_9BURK</name>
<feature type="domain" description="Isochorismatase-like" evidence="2">
    <location>
        <begin position="3"/>
        <end position="154"/>
    </location>
</feature>
<dbReference type="InterPro" id="IPR050272">
    <property type="entry name" value="Isochorismatase-like_hydrls"/>
</dbReference>
<evidence type="ECO:0000313" key="4">
    <source>
        <dbReference type="Proteomes" id="UP000501648"/>
    </source>
</evidence>
<accession>A0A6M3ZS93</accession>
<dbReference type="RefSeq" id="WP_017453305.1">
    <property type="nucleotide sequence ID" value="NZ_CP008956.1"/>
</dbReference>
<dbReference type="PANTHER" id="PTHR43540:SF15">
    <property type="entry name" value="BLR5631 PROTEIN"/>
    <property type="match status" value="1"/>
</dbReference>
<evidence type="ECO:0000313" key="3">
    <source>
        <dbReference type="EMBL" id="QJQ01143.1"/>
    </source>
</evidence>